<gene>
    <name evidence="3" type="ORF">Fcan01_26450</name>
</gene>
<keyword evidence="2" id="KW-1133">Transmembrane helix</keyword>
<proteinExistence type="predicted"/>
<name>A0A226D0N1_FOLCA</name>
<keyword evidence="4" id="KW-1185">Reference proteome</keyword>
<organism evidence="3 4">
    <name type="scientific">Folsomia candida</name>
    <name type="common">Springtail</name>
    <dbReference type="NCBI Taxonomy" id="158441"/>
    <lineage>
        <taxon>Eukaryota</taxon>
        <taxon>Metazoa</taxon>
        <taxon>Ecdysozoa</taxon>
        <taxon>Arthropoda</taxon>
        <taxon>Hexapoda</taxon>
        <taxon>Collembola</taxon>
        <taxon>Entomobryomorpha</taxon>
        <taxon>Isotomoidea</taxon>
        <taxon>Isotomidae</taxon>
        <taxon>Proisotominae</taxon>
        <taxon>Folsomia</taxon>
    </lineage>
</organism>
<dbReference type="OrthoDB" id="8187913at2759"/>
<dbReference type="EMBL" id="LNIX01000043">
    <property type="protein sequence ID" value="OXA38769.1"/>
    <property type="molecule type" value="Genomic_DNA"/>
</dbReference>
<keyword evidence="2" id="KW-0472">Membrane</keyword>
<feature type="region of interest" description="Disordered" evidence="1">
    <location>
        <begin position="209"/>
        <end position="249"/>
    </location>
</feature>
<feature type="transmembrane region" description="Helical" evidence="2">
    <location>
        <begin position="12"/>
        <end position="30"/>
    </location>
</feature>
<reference evidence="3 4" key="1">
    <citation type="submission" date="2015-12" db="EMBL/GenBank/DDBJ databases">
        <title>The genome of Folsomia candida.</title>
        <authorList>
            <person name="Faddeeva A."/>
            <person name="Derks M.F."/>
            <person name="Anvar Y."/>
            <person name="Smit S."/>
            <person name="Van Straalen N."/>
            <person name="Roelofs D."/>
        </authorList>
    </citation>
    <scope>NUCLEOTIDE SEQUENCE [LARGE SCALE GENOMIC DNA]</scope>
    <source>
        <strain evidence="3 4">VU population</strain>
        <tissue evidence="3">Whole body</tissue>
    </source>
</reference>
<sequence length="263" mass="30474">MLPGICISLPKICVMFLITSLLTLGVIYFLNAEVDYTTRMDHDRTEVKIYRSGKVNSTAVEMKGTDSMRKIAPLPENTIHSPIRTEFANLYPNFQPKFSQNSRKLEDLEDPKLNERHRFRHHKKKSKYNNRTRTELHDVILTHPTKKNIVVGSPQKEQCYQSDDVLSVIGITCLLNFSFILVVWCSVSWVNRRAGGGTRWKIRKKQKFKKKGRPSWEEMSDDSDDTDVTTSSTESSSSDFSVDEEENRPLKSYSMEDLRFYYG</sequence>
<protein>
    <submittedName>
        <fullName evidence="3">Uncharacterized protein</fullName>
    </submittedName>
</protein>
<evidence type="ECO:0000256" key="2">
    <source>
        <dbReference type="SAM" id="Phobius"/>
    </source>
</evidence>
<feature type="transmembrane region" description="Helical" evidence="2">
    <location>
        <begin position="165"/>
        <end position="190"/>
    </location>
</feature>
<evidence type="ECO:0000313" key="3">
    <source>
        <dbReference type="EMBL" id="OXA38769.1"/>
    </source>
</evidence>
<keyword evidence="2" id="KW-0812">Transmembrane</keyword>
<dbReference type="Proteomes" id="UP000198287">
    <property type="component" value="Unassembled WGS sequence"/>
</dbReference>
<evidence type="ECO:0000313" key="4">
    <source>
        <dbReference type="Proteomes" id="UP000198287"/>
    </source>
</evidence>
<comment type="caution">
    <text evidence="3">The sequence shown here is derived from an EMBL/GenBank/DDBJ whole genome shotgun (WGS) entry which is preliminary data.</text>
</comment>
<evidence type="ECO:0000256" key="1">
    <source>
        <dbReference type="SAM" id="MobiDB-lite"/>
    </source>
</evidence>
<feature type="compositionally biased region" description="Acidic residues" evidence="1">
    <location>
        <begin position="218"/>
        <end position="227"/>
    </location>
</feature>
<dbReference type="AlphaFoldDB" id="A0A226D0N1"/>
<feature type="compositionally biased region" description="Low complexity" evidence="1">
    <location>
        <begin position="228"/>
        <end position="240"/>
    </location>
</feature>
<accession>A0A226D0N1</accession>